<keyword evidence="8" id="KW-1185">Reference proteome</keyword>
<feature type="domain" description="UvrD-like helicase ATP-binding" evidence="6">
    <location>
        <begin position="196"/>
        <end position="471"/>
    </location>
</feature>
<dbReference type="GO" id="GO:0005829">
    <property type="term" value="C:cytosol"/>
    <property type="evidence" value="ECO:0007669"/>
    <property type="project" value="TreeGrafter"/>
</dbReference>
<dbReference type="GO" id="GO:0003677">
    <property type="term" value="F:DNA binding"/>
    <property type="evidence" value="ECO:0007669"/>
    <property type="project" value="InterPro"/>
</dbReference>
<dbReference type="GO" id="GO:0043138">
    <property type="term" value="F:3'-5' DNA helicase activity"/>
    <property type="evidence" value="ECO:0007669"/>
    <property type="project" value="TreeGrafter"/>
</dbReference>
<dbReference type="InterPro" id="IPR027417">
    <property type="entry name" value="P-loop_NTPase"/>
</dbReference>
<dbReference type="RefSeq" id="WP_154381224.1">
    <property type="nucleotide sequence ID" value="NZ_WKJJ01000027.1"/>
</dbReference>
<proteinExistence type="predicted"/>
<dbReference type="PROSITE" id="PS51198">
    <property type="entry name" value="UVRD_HELICASE_ATP_BIND"/>
    <property type="match status" value="1"/>
</dbReference>
<dbReference type="InterPro" id="IPR014016">
    <property type="entry name" value="UvrD-like_ATP-bd"/>
</dbReference>
<dbReference type="GO" id="GO:0005524">
    <property type="term" value="F:ATP binding"/>
    <property type="evidence" value="ECO:0007669"/>
    <property type="project" value="UniProtKB-UniRule"/>
</dbReference>
<evidence type="ECO:0000256" key="1">
    <source>
        <dbReference type="ARBA" id="ARBA00022741"/>
    </source>
</evidence>
<dbReference type="GO" id="GO:0000725">
    <property type="term" value="P:recombinational repair"/>
    <property type="evidence" value="ECO:0007669"/>
    <property type="project" value="TreeGrafter"/>
</dbReference>
<evidence type="ECO:0000259" key="6">
    <source>
        <dbReference type="PROSITE" id="PS51198"/>
    </source>
</evidence>
<dbReference type="Pfam" id="PF00580">
    <property type="entry name" value="UvrD-helicase"/>
    <property type="match status" value="1"/>
</dbReference>
<evidence type="ECO:0000256" key="4">
    <source>
        <dbReference type="ARBA" id="ARBA00022840"/>
    </source>
</evidence>
<feature type="binding site" evidence="5">
    <location>
        <begin position="217"/>
        <end position="224"/>
    </location>
    <ligand>
        <name>ATP</name>
        <dbReference type="ChEBI" id="CHEBI:30616"/>
    </ligand>
</feature>
<reference evidence="7 8" key="1">
    <citation type="submission" date="2019-11" db="EMBL/GenBank/DDBJ databases">
        <title>Novel species isolated from a subtropical stream in China.</title>
        <authorList>
            <person name="Lu H."/>
        </authorList>
    </citation>
    <scope>NUCLEOTIDE SEQUENCE [LARGE SCALE GENOMIC DNA]</scope>
    <source>
        <strain evidence="7 8">FT92W</strain>
    </source>
</reference>
<keyword evidence="4 5" id="KW-0067">ATP-binding</keyword>
<dbReference type="PANTHER" id="PTHR11070:SF45">
    <property type="entry name" value="DNA 3'-5' HELICASE"/>
    <property type="match status" value="1"/>
</dbReference>
<dbReference type="Gene3D" id="3.40.50.300">
    <property type="entry name" value="P-loop containing nucleotide triphosphate hydrolases"/>
    <property type="match status" value="2"/>
</dbReference>
<organism evidence="7 8">
    <name type="scientific">Pseudoduganella rivuli</name>
    <dbReference type="NCBI Taxonomy" id="2666085"/>
    <lineage>
        <taxon>Bacteria</taxon>
        <taxon>Pseudomonadati</taxon>
        <taxon>Pseudomonadota</taxon>
        <taxon>Betaproteobacteria</taxon>
        <taxon>Burkholderiales</taxon>
        <taxon>Oxalobacteraceae</taxon>
        <taxon>Telluria group</taxon>
        <taxon>Pseudoduganella</taxon>
    </lineage>
</organism>
<dbReference type="PANTHER" id="PTHR11070">
    <property type="entry name" value="UVRD / RECB / PCRA DNA HELICASE FAMILY MEMBER"/>
    <property type="match status" value="1"/>
</dbReference>
<keyword evidence="3 5" id="KW-0347">Helicase</keyword>
<evidence type="ECO:0000256" key="3">
    <source>
        <dbReference type="ARBA" id="ARBA00022806"/>
    </source>
</evidence>
<dbReference type="Proteomes" id="UP000446768">
    <property type="component" value="Unassembled WGS sequence"/>
</dbReference>
<dbReference type="InterPro" id="IPR000212">
    <property type="entry name" value="DNA_helicase_UvrD/REP"/>
</dbReference>
<dbReference type="EMBL" id="WKJJ01000027">
    <property type="protein sequence ID" value="MRV76068.1"/>
    <property type="molecule type" value="Genomic_DNA"/>
</dbReference>
<sequence length="657" mass="73219">MATFIPARVGALGARSIHIKRALNRLDDAYVVRTPLRPDGWAPDFFIQHPVQGWLAIAVSETPYDALAGGQLFDDEGRAAFDALLSQMAALQGPGKLVVLWQCNTEEVRRVAARMGAQCGIRLVSKAEFLETGDTLAPRLATPITEETEQALMERYFAEAEIAAICTTRRHFNRDNSATLQRYFLDVQQESAAKLDLALPQEQAAISRDVAVRLVNGVAGSGKTLIALSRALLLAEMYPAQRILMLIHNAPVVADIHAKLRRTRGRLPDNLEINTFSAWVHRQWRNVHQRYPRMPSNTRMVEELIHHFRGLYPDLKLPVQRLREELDFINESLITGEAQYANASRSGRGFALRPSERSAVWSLFGAVTSSLQAQGLSLWSALPLEICLAEERQRLEQYHHVLLDEAQFCAPSWFHTVRLAMHPGSSLFLCADPNQGFTKNRLSWKSVGLDVAGRTRKLRKSYRTTQANLAAASVVLARHTQGDPEDFLVPDLDGMEPGVKPALVYTDSPQDAVDRLVNELSACVQGNRFTLADVLVIYGEQVQKTLLYRRLCQRFGTGRVWWLNKDDQRKAPPGGVQRTHVRLANLDTATGLEAGVVFLIGVEKLLAVDRLPAPDREENARKLYMAMTRAGARLIVISSEPVPEAIREAFTVHSPSG</sequence>
<protein>
    <submittedName>
        <fullName evidence="7">ATP-binding protein</fullName>
    </submittedName>
</protein>
<evidence type="ECO:0000313" key="8">
    <source>
        <dbReference type="Proteomes" id="UP000446768"/>
    </source>
</evidence>
<accession>A0A7X2LWJ6</accession>
<dbReference type="SUPFAM" id="SSF52540">
    <property type="entry name" value="P-loop containing nucleoside triphosphate hydrolases"/>
    <property type="match status" value="1"/>
</dbReference>
<evidence type="ECO:0000256" key="5">
    <source>
        <dbReference type="PROSITE-ProRule" id="PRU00560"/>
    </source>
</evidence>
<evidence type="ECO:0000313" key="7">
    <source>
        <dbReference type="EMBL" id="MRV76068.1"/>
    </source>
</evidence>
<keyword evidence="2 5" id="KW-0378">Hydrolase</keyword>
<gene>
    <name evidence="7" type="ORF">GJ700_30580</name>
</gene>
<comment type="caution">
    <text evidence="7">The sequence shown here is derived from an EMBL/GenBank/DDBJ whole genome shotgun (WGS) entry which is preliminary data.</text>
</comment>
<keyword evidence="1 5" id="KW-0547">Nucleotide-binding</keyword>
<dbReference type="AlphaFoldDB" id="A0A7X2LWJ6"/>
<evidence type="ECO:0000256" key="2">
    <source>
        <dbReference type="ARBA" id="ARBA00022801"/>
    </source>
</evidence>
<dbReference type="GO" id="GO:0016787">
    <property type="term" value="F:hydrolase activity"/>
    <property type="evidence" value="ECO:0007669"/>
    <property type="project" value="UniProtKB-UniRule"/>
</dbReference>
<name>A0A7X2LWJ6_9BURK</name>